<keyword evidence="3" id="KW-1185">Reference proteome</keyword>
<dbReference type="Proteomes" id="UP000199208">
    <property type="component" value="Unassembled WGS sequence"/>
</dbReference>
<dbReference type="Gene3D" id="3.40.1380.20">
    <property type="entry name" value="Pyruvate kinase, C-terminal domain"/>
    <property type="match status" value="1"/>
</dbReference>
<dbReference type="EMBL" id="FMWL01000004">
    <property type="protein sequence ID" value="SCZ78410.1"/>
    <property type="molecule type" value="Genomic_DNA"/>
</dbReference>
<dbReference type="AlphaFoldDB" id="A0A1G5RXD5"/>
<dbReference type="STRING" id="1120920.SAMN03080599_01252"/>
<feature type="region of interest" description="Disordered" evidence="1">
    <location>
        <begin position="54"/>
        <end position="73"/>
    </location>
</feature>
<proteinExistence type="predicted"/>
<evidence type="ECO:0000256" key="1">
    <source>
        <dbReference type="SAM" id="MobiDB-lite"/>
    </source>
</evidence>
<evidence type="ECO:0000313" key="2">
    <source>
        <dbReference type="EMBL" id="SCZ78410.1"/>
    </source>
</evidence>
<name>A0A1G5RXD5_9FIRM</name>
<organism evidence="2 3">
    <name type="scientific">Acidaminobacter hydrogenoformans DSM 2784</name>
    <dbReference type="NCBI Taxonomy" id="1120920"/>
    <lineage>
        <taxon>Bacteria</taxon>
        <taxon>Bacillati</taxon>
        <taxon>Bacillota</taxon>
        <taxon>Clostridia</taxon>
        <taxon>Peptostreptococcales</taxon>
        <taxon>Acidaminobacteraceae</taxon>
        <taxon>Acidaminobacter</taxon>
    </lineage>
</organism>
<dbReference type="InterPro" id="IPR036918">
    <property type="entry name" value="Pyrv_Knase_C_sf"/>
</dbReference>
<accession>A0A1G5RXD5</accession>
<evidence type="ECO:0000313" key="3">
    <source>
        <dbReference type="Proteomes" id="UP000199208"/>
    </source>
</evidence>
<dbReference type="SUPFAM" id="SSF52935">
    <property type="entry name" value="PK C-terminal domain-like"/>
    <property type="match status" value="2"/>
</dbReference>
<evidence type="ECO:0008006" key="4">
    <source>
        <dbReference type="Google" id="ProtNLM"/>
    </source>
</evidence>
<dbReference type="RefSeq" id="WP_092590037.1">
    <property type="nucleotide sequence ID" value="NZ_FMWL01000004.1"/>
</dbReference>
<feature type="compositionally biased region" description="Polar residues" evidence="1">
    <location>
        <begin position="62"/>
        <end position="71"/>
    </location>
</feature>
<gene>
    <name evidence="2" type="ORF">SAMN03080599_01252</name>
</gene>
<reference evidence="2 3" key="1">
    <citation type="submission" date="2016-10" db="EMBL/GenBank/DDBJ databases">
        <authorList>
            <person name="de Groot N.N."/>
        </authorList>
    </citation>
    <scope>NUCLEOTIDE SEQUENCE [LARGE SCALE GENOMIC DNA]</scope>
    <source>
        <strain evidence="2 3">DSM 2784</strain>
    </source>
</reference>
<protein>
    <recommendedName>
        <fullName evidence="4">Pyruvate kinase C-terminal domain-containing protein</fullName>
    </recommendedName>
</protein>
<sequence length="231" mass="24616">MIFNKPGYKNTLDVFKIVDEAAEKQNIDTVIIASSSGETGLAALEFFGFQNDEECSGEKRGGQTSNNSQEDSWGRTRKIIKNIIIVSHVAGFEGPDVLDMEPGVKKQLETAGAVVITAAHSLGGIGRAARIKFGTYGTDELMANALRLFGEGTKVAIEISMMAVDAGAVSTMERVIAIGGTSSGADTALILQPANTHRFFDIRVDEILCKPAVSKAWFKEQKASAEGEAGQ</sequence>
<dbReference type="OrthoDB" id="9782984at2"/>